<feature type="transmembrane region" description="Helical" evidence="4">
    <location>
        <begin position="105"/>
        <end position="123"/>
    </location>
</feature>
<evidence type="ECO:0000313" key="6">
    <source>
        <dbReference type="EMBL" id="EZP77774.1"/>
    </source>
</evidence>
<dbReference type="Pfam" id="PF01790">
    <property type="entry name" value="LGT"/>
    <property type="match status" value="1"/>
</dbReference>
<dbReference type="GO" id="GO:0005886">
    <property type="term" value="C:plasma membrane"/>
    <property type="evidence" value="ECO:0007669"/>
    <property type="project" value="InterPro"/>
</dbReference>
<accession>A0A031JMG1</accession>
<dbReference type="EMBL" id="JFYZ01000032">
    <property type="protein sequence ID" value="EZP77774.1"/>
    <property type="molecule type" value="Genomic_DNA"/>
</dbReference>
<dbReference type="InterPro" id="IPR013766">
    <property type="entry name" value="Thioredoxin_domain"/>
</dbReference>
<evidence type="ECO:0000256" key="3">
    <source>
        <dbReference type="ARBA" id="ARBA00023284"/>
    </source>
</evidence>
<evidence type="ECO:0000313" key="7">
    <source>
        <dbReference type="Proteomes" id="UP000024329"/>
    </source>
</evidence>
<dbReference type="PROSITE" id="PS51352">
    <property type="entry name" value="THIOREDOXIN_2"/>
    <property type="match status" value="1"/>
</dbReference>
<dbReference type="Proteomes" id="UP000024329">
    <property type="component" value="Unassembled WGS sequence"/>
</dbReference>
<organism evidence="6 7">
    <name type="scientific">Novosphingobium resinovorum</name>
    <dbReference type="NCBI Taxonomy" id="158500"/>
    <lineage>
        <taxon>Bacteria</taxon>
        <taxon>Pseudomonadati</taxon>
        <taxon>Pseudomonadota</taxon>
        <taxon>Alphaproteobacteria</taxon>
        <taxon>Sphingomonadales</taxon>
        <taxon>Sphingomonadaceae</taxon>
        <taxon>Novosphingobium</taxon>
    </lineage>
</organism>
<dbReference type="Gene3D" id="3.40.30.10">
    <property type="entry name" value="Glutaredoxin"/>
    <property type="match status" value="1"/>
</dbReference>
<gene>
    <name evidence="6" type="ORF">BV97_04343</name>
</gene>
<keyword evidence="3" id="KW-0676">Redox-active center</keyword>
<reference evidence="6 7" key="1">
    <citation type="submission" date="2014-03" db="EMBL/GenBank/DDBJ databases">
        <title>Whole genome sequence of Novosphingobium resinovorum KF1.</title>
        <authorList>
            <person name="Gan H.M."/>
            <person name="Gan H.Y."/>
            <person name="Chew T.H."/>
            <person name="Savka M.A."/>
        </authorList>
    </citation>
    <scope>NUCLEOTIDE SEQUENCE [LARGE SCALE GENOMIC DNA]</scope>
    <source>
        <strain evidence="6 7">KF1</strain>
    </source>
</reference>
<feature type="transmembrane region" description="Helical" evidence="4">
    <location>
        <begin position="41"/>
        <end position="63"/>
    </location>
</feature>
<dbReference type="InterPro" id="IPR017937">
    <property type="entry name" value="Thioredoxin_CS"/>
</dbReference>
<dbReference type="InterPro" id="IPR036249">
    <property type="entry name" value="Thioredoxin-like_sf"/>
</dbReference>
<dbReference type="SUPFAM" id="SSF52833">
    <property type="entry name" value="Thioredoxin-like"/>
    <property type="match status" value="1"/>
</dbReference>
<dbReference type="Pfam" id="PF08534">
    <property type="entry name" value="Redoxin"/>
    <property type="match status" value="1"/>
</dbReference>
<dbReference type="PATRIC" id="fig|158500.4.peg.4414"/>
<feature type="transmembrane region" description="Helical" evidence="4">
    <location>
        <begin position="75"/>
        <end position="98"/>
    </location>
</feature>
<keyword evidence="4" id="KW-1133">Transmembrane helix</keyword>
<dbReference type="PANTHER" id="PTHR42852">
    <property type="entry name" value="THIOL:DISULFIDE INTERCHANGE PROTEIN DSBE"/>
    <property type="match status" value="1"/>
</dbReference>
<protein>
    <submittedName>
        <fullName evidence="6">Redoxin domain-containing protein</fullName>
    </submittedName>
</protein>
<feature type="domain" description="Thioredoxin" evidence="5">
    <location>
        <begin position="129"/>
        <end position="267"/>
    </location>
</feature>
<sequence length="269" mass="28317">MGSAIAVGPLLIAVDRGLAVLCIVSFLALAAFAERRGVARVSAVATSAVVAGLLAARIGYVALRWSNYRDDPWSALAIWQGGFSPVAGIVGAAIMLAVRLGLTRALVPAFGALAVPSLMWIALEAWMPPVHYGPFPYHTKLAAIDGASVDLQKLRGRPFVVNLWATWCGPCRRELPMIVGSANLNHSVPILLANQGEDAAVVAAFMAREKLAESSVALDRDRSLSRAFAVAGYPATAFVAADGTIVQLQLGELSRAALADGIDIARKHR</sequence>
<name>A0A031JMG1_9SPHN</name>
<dbReference type="GO" id="GO:0008961">
    <property type="term" value="F:phosphatidylglycerol-prolipoprotein diacylglyceryl transferase activity"/>
    <property type="evidence" value="ECO:0007669"/>
    <property type="project" value="InterPro"/>
</dbReference>
<dbReference type="AlphaFoldDB" id="A0A031JMG1"/>
<evidence type="ECO:0000256" key="4">
    <source>
        <dbReference type="SAM" id="Phobius"/>
    </source>
</evidence>
<evidence type="ECO:0000256" key="2">
    <source>
        <dbReference type="ARBA" id="ARBA00022748"/>
    </source>
</evidence>
<keyword evidence="4" id="KW-0472">Membrane</keyword>
<dbReference type="GO" id="GO:0030313">
    <property type="term" value="C:cell envelope"/>
    <property type="evidence" value="ECO:0007669"/>
    <property type="project" value="UniProtKB-SubCell"/>
</dbReference>
<dbReference type="RefSeq" id="WP_036528635.1">
    <property type="nucleotide sequence ID" value="NZ_JFYZ01000032.1"/>
</dbReference>
<proteinExistence type="predicted"/>
<comment type="subcellular location">
    <subcellularLocation>
        <location evidence="1">Cell envelope</location>
    </subcellularLocation>
</comment>
<dbReference type="GO" id="GO:0042158">
    <property type="term" value="P:lipoprotein biosynthetic process"/>
    <property type="evidence" value="ECO:0007669"/>
    <property type="project" value="InterPro"/>
</dbReference>
<dbReference type="PROSITE" id="PS00194">
    <property type="entry name" value="THIOREDOXIN_1"/>
    <property type="match status" value="1"/>
</dbReference>
<dbReference type="CDD" id="cd02966">
    <property type="entry name" value="TlpA_like_family"/>
    <property type="match status" value="1"/>
</dbReference>
<dbReference type="InterPro" id="IPR050553">
    <property type="entry name" value="Thioredoxin_ResA/DsbE_sf"/>
</dbReference>
<comment type="caution">
    <text evidence="6">The sequence shown here is derived from an EMBL/GenBank/DDBJ whole genome shotgun (WGS) entry which is preliminary data.</text>
</comment>
<dbReference type="InterPro" id="IPR013740">
    <property type="entry name" value="Redoxin"/>
</dbReference>
<dbReference type="GO" id="GO:0015036">
    <property type="term" value="F:disulfide oxidoreductase activity"/>
    <property type="evidence" value="ECO:0007669"/>
    <property type="project" value="UniProtKB-ARBA"/>
</dbReference>
<dbReference type="eggNOG" id="COG0526">
    <property type="taxonomic scope" value="Bacteria"/>
</dbReference>
<evidence type="ECO:0000259" key="5">
    <source>
        <dbReference type="PROSITE" id="PS51352"/>
    </source>
</evidence>
<dbReference type="PANTHER" id="PTHR42852:SF13">
    <property type="entry name" value="PROTEIN DIPZ"/>
    <property type="match status" value="1"/>
</dbReference>
<keyword evidence="2" id="KW-0201">Cytochrome c-type biogenesis</keyword>
<evidence type="ECO:0000256" key="1">
    <source>
        <dbReference type="ARBA" id="ARBA00004196"/>
    </source>
</evidence>
<keyword evidence="4" id="KW-0812">Transmembrane</keyword>
<dbReference type="GO" id="GO:0017004">
    <property type="term" value="P:cytochrome complex assembly"/>
    <property type="evidence" value="ECO:0007669"/>
    <property type="project" value="UniProtKB-KW"/>
</dbReference>
<feature type="transmembrane region" description="Helical" evidence="4">
    <location>
        <begin position="6"/>
        <end position="29"/>
    </location>
</feature>
<dbReference type="InterPro" id="IPR001640">
    <property type="entry name" value="Lgt"/>
</dbReference>